<dbReference type="GO" id="GO:0016787">
    <property type="term" value="F:hydrolase activity"/>
    <property type="evidence" value="ECO:0007669"/>
    <property type="project" value="UniProtKB-KW"/>
</dbReference>
<dbReference type="EMBL" id="FOTK01000083">
    <property type="protein sequence ID" value="SFM94783.1"/>
    <property type="molecule type" value="Genomic_DNA"/>
</dbReference>
<dbReference type="InterPro" id="IPR050300">
    <property type="entry name" value="GDXG_lipolytic_enzyme"/>
</dbReference>
<evidence type="ECO:0000256" key="2">
    <source>
        <dbReference type="SAM" id="SignalP"/>
    </source>
</evidence>
<evidence type="ECO:0000313" key="5">
    <source>
        <dbReference type="Proteomes" id="UP000199048"/>
    </source>
</evidence>
<reference evidence="5" key="1">
    <citation type="submission" date="2016-10" db="EMBL/GenBank/DDBJ databases">
        <authorList>
            <person name="Varghese N."/>
            <person name="Submissions S."/>
        </authorList>
    </citation>
    <scope>NUCLEOTIDE SEQUENCE [LARGE SCALE GENOMIC DNA]</scope>
    <source>
        <strain evidence="5">BL36</strain>
    </source>
</reference>
<feature type="chain" id="PRO_5011538642" evidence="2">
    <location>
        <begin position="24"/>
        <end position="300"/>
    </location>
</feature>
<evidence type="ECO:0000256" key="1">
    <source>
        <dbReference type="ARBA" id="ARBA00022801"/>
    </source>
</evidence>
<evidence type="ECO:0000313" key="4">
    <source>
        <dbReference type="EMBL" id="SFM94783.1"/>
    </source>
</evidence>
<accession>A0A1I4V144</accession>
<dbReference type="InterPro" id="IPR029058">
    <property type="entry name" value="AB_hydrolase_fold"/>
</dbReference>
<dbReference type="PANTHER" id="PTHR48081:SF9">
    <property type="entry name" value="CARBOXYLESTERASE"/>
    <property type="match status" value="1"/>
</dbReference>
<dbReference type="Gene3D" id="3.40.50.1820">
    <property type="entry name" value="alpha/beta hydrolase"/>
    <property type="match status" value="1"/>
</dbReference>
<evidence type="ECO:0000259" key="3">
    <source>
        <dbReference type="Pfam" id="PF20434"/>
    </source>
</evidence>
<dbReference type="SUPFAM" id="SSF53474">
    <property type="entry name" value="alpha/beta-Hydrolases"/>
    <property type="match status" value="1"/>
</dbReference>
<organism evidence="4 5">
    <name type="scientific">Methylobacterium pseudosasicola</name>
    <dbReference type="NCBI Taxonomy" id="582667"/>
    <lineage>
        <taxon>Bacteria</taxon>
        <taxon>Pseudomonadati</taxon>
        <taxon>Pseudomonadota</taxon>
        <taxon>Alphaproteobacteria</taxon>
        <taxon>Hyphomicrobiales</taxon>
        <taxon>Methylobacteriaceae</taxon>
        <taxon>Methylobacterium</taxon>
    </lineage>
</organism>
<feature type="domain" description="BD-FAE-like" evidence="3">
    <location>
        <begin position="57"/>
        <end position="244"/>
    </location>
</feature>
<protein>
    <submittedName>
        <fullName evidence="4">Acetyl esterase/lipase</fullName>
    </submittedName>
</protein>
<dbReference type="AlphaFoldDB" id="A0A1I4V144"/>
<keyword evidence="1" id="KW-0378">Hydrolase</keyword>
<keyword evidence="5" id="KW-1185">Reference proteome</keyword>
<gene>
    <name evidence="4" type="ORF">SAMN05192568_10837</name>
</gene>
<dbReference type="OrthoDB" id="9771666at2"/>
<dbReference type="PANTHER" id="PTHR48081">
    <property type="entry name" value="AB HYDROLASE SUPERFAMILY PROTEIN C4A8.06C"/>
    <property type="match status" value="1"/>
</dbReference>
<dbReference type="InterPro" id="IPR049492">
    <property type="entry name" value="BD-FAE-like_dom"/>
</dbReference>
<sequence length="300" mass="32000">MTRLLIAFASLLGLGLAAFGFSAASPLTLFDAIGPRDAGGRLAARDQAFGEGKRRRLDVYVPTVAAERAPVLVFFYGGSWQSGSKDDYAFVGHALAAQGFVTVLPDYRLFPETAFPGFLEDGAAALAWVRDNIASYGGDPRRIVLAGHSAGAYNAVMLGLDPRYLTAAGVDPKAIKAVAGLSGPYDFLPLDQDTTLKVFGQAPDLPLTQPMTFAGPLSPPTFLATGEADTVVKPRHTVSLAAKLRAAHVPVQERVYPGLDHKDTLLALSVTFRSKAPELAEMASFLMRQAAGRSQYTMRR</sequence>
<dbReference type="STRING" id="582667.SAMN05192568_10837"/>
<dbReference type="Pfam" id="PF20434">
    <property type="entry name" value="BD-FAE"/>
    <property type="match status" value="1"/>
</dbReference>
<proteinExistence type="predicted"/>
<dbReference type="Proteomes" id="UP000199048">
    <property type="component" value="Unassembled WGS sequence"/>
</dbReference>
<name>A0A1I4V144_9HYPH</name>
<feature type="signal peptide" evidence="2">
    <location>
        <begin position="1"/>
        <end position="23"/>
    </location>
</feature>
<dbReference type="RefSeq" id="WP_092047286.1">
    <property type="nucleotide sequence ID" value="NZ_FOTK01000083.1"/>
</dbReference>
<keyword evidence="2" id="KW-0732">Signal</keyword>